<feature type="signal peptide" evidence="1">
    <location>
        <begin position="1"/>
        <end position="27"/>
    </location>
</feature>
<dbReference type="PANTHER" id="PTHR30290">
    <property type="entry name" value="PERIPLASMIC BINDING COMPONENT OF ABC TRANSPORTER"/>
    <property type="match status" value="1"/>
</dbReference>
<organism evidence="3 4">
    <name type="scientific">Brevibacillus brevis</name>
    <name type="common">Bacillus brevis</name>
    <dbReference type="NCBI Taxonomy" id="1393"/>
    <lineage>
        <taxon>Bacteria</taxon>
        <taxon>Bacillati</taxon>
        <taxon>Bacillota</taxon>
        <taxon>Bacilli</taxon>
        <taxon>Bacillales</taxon>
        <taxon>Paenibacillaceae</taxon>
        <taxon>Brevibacillus</taxon>
    </lineage>
</organism>
<name>A0ABY9T5E5_BREBE</name>
<reference evidence="3 4" key="1">
    <citation type="submission" date="2023-09" db="EMBL/GenBank/DDBJ databases">
        <title>Complete Genome and Methylome dissection of Bacillus brevis NEB573 original source of BbsI restriction endonuclease.</title>
        <authorList>
            <person name="Fomenkov A."/>
            <person name="Roberts R.D."/>
        </authorList>
    </citation>
    <scope>NUCLEOTIDE SEQUENCE [LARGE SCALE GENOMIC DNA]</scope>
    <source>
        <strain evidence="3 4">NEB573</strain>
    </source>
</reference>
<keyword evidence="4" id="KW-1185">Reference proteome</keyword>
<dbReference type="PANTHER" id="PTHR30290:SF79">
    <property type="entry name" value="DIPEPTIDE-BINDING PROTEIN DPPE"/>
    <property type="match status" value="1"/>
</dbReference>
<sequence>MKRFRSATMSCLMSASVLAISASGAAAADAGQKNHSGSELHLNLYSEPMSLDPAIGEDSISFALLRATFDGLTRTGEDGKLHPSAAEKIDVSDDGKTYTFHLRSAKWSNGDPVTAHDFEYAWKRVIDPKIGAGYAYQFYVILNAEKANRQEAKLDDVGIKAIDDRTLRVTLEKPAPYFLELTALPVYYPVNKKVAEASQGWSWEANTHVGNGPFKVESWDHKKSIVLAKNQAYWDKAAVKLDKLSFSMVEDEATELSMYKNGELDWAGGPLGSFPADEIPALKKSGELRTQVFAGTYWYKFNTEQAPFQNAKIRKAFAYAVNRQALIDDVLQTAQLPATAIVPPVQSPVKEGYFKDNDVTQAKALLAEGMKELGITQLPPITLTYNTSYAHQAIAQFIQSEWKDNLGVDVKLENKEWKQFLDDLHEGRYQIGRFGWVGDYSDPVNFLELFKDKNGSLNDTHWESPKYKALLEQSATESDPEKRRAILKQAEQILMDEMPVMPIYYYTNSWIQNEKLSGVVIDPLGTIDYKWAHFTN</sequence>
<keyword evidence="1" id="KW-0732">Signal</keyword>
<gene>
    <name evidence="3" type="ORF">RGB73_02800</name>
</gene>
<dbReference type="EMBL" id="CP134050">
    <property type="protein sequence ID" value="WNC15322.1"/>
    <property type="molecule type" value="Genomic_DNA"/>
</dbReference>
<evidence type="ECO:0000313" key="4">
    <source>
        <dbReference type="Proteomes" id="UP001256827"/>
    </source>
</evidence>
<dbReference type="Gene3D" id="3.10.105.10">
    <property type="entry name" value="Dipeptide-binding Protein, Domain 3"/>
    <property type="match status" value="1"/>
</dbReference>
<feature type="chain" id="PRO_5045702080" evidence="1">
    <location>
        <begin position="28"/>
        <end position="536"/>
    </location>
</feature>
<dbReference type="RefSeq" id="WP_310768967.1">
    <property type="nucleotide sequence ID" value="NZ_CP134050.1"/>
</dbReference>
<dbReference type="Gene3D" id="3.90.76.10">
    <property type="entry name" value="Dipeptide-binding Protein, Domain 1"/>
    <property type="match status" value="1"/>
</dbReference>
<dbReference type="SUPFAM" id="SSF53850">
    <property type="entry name" value="Periplasmic binding protein-like II"/>
    <property type="match status" value="1"/>
</dbReference>
<dbReference type="InterPro" id="IPR039424">
    <property type="entry name" value="SBP_5"/>
</dbReference>
<evidence type="ECO:0000256" key="1">
    <source>
        <dbReference type="SAM" id="SignalP"/>
    </source>
</evidence>
<dbReference type="PIRSF" id="PIRSF002741">
    <property type="entry name" value="MppA"/>
    <property type="match status" value="1"/>
</dbReference>
<dbReference type="Proteomes" id="UP001256827">
    <property type="component" value="Chromosome"/>
</dbReference>
<proteinExistence type="predicted"/>
<dbReference type="Gene3D" id="3.40.190.10">
    <property type="entry name" value="Periplasmic binding protein-like II"/>
    <property type="match status" value="1"/>
</dbReference>
<dbReference type="InterPro" id="IPR030678">
    <property type="entry name" value="Peptide/Ni-bd"/>
</dbReference>
<accession>A0ABY9T5E5</accession>
<evidence type="ECO:0000259" key="2">
    <source>
        <dbReference type="Pfam" id="PF00496"/>
    </source>
</evidence>
<protein>
    <submittedName>
        <fullName evidence="3">Peptide ABC transporter substrate-binding protein</fullName>
    </submittedName>
</protein>
<dbReference type="InterPro" id="IPR000914">
    <property type="entry name" value="SBP_5_dom"/>
</dbReference>
<dbReference type="CDD" id="cd08504">
    <property type="entry name" value="PBP2_OppA"/>
    <property type="match status" value="1"/>
</dbReference>
<evidence type="ECO:0000313" key="3">
    <source>
        <dbReference type="EMBL" id="WNC15322.1"/>
    </source>
</evidence>
<dbReference type="Pfam" id="PF00496">
    <property type="entry name" value="SBP_bac_5"/>
    <property type="match status" value="1"/>
</dbReference>
<feature type="domain" description="Solute-binding protein family 5" evidence="2">
    <location>
        <begin position="80"/>
        <end position="456"/>
    </location>
</feature>